<comment type="caution">
    <text evidence="8">The sequence shown here is derived from an EMBL/GenBank/DDBJ whole genome shotgun (WGS) entry which is preliminary data.</text>
</comment>
<evidence type="ECO:0000259" key="7">
    <source>
        <dbReference type="Pfam" id="PF02525"/>
    </source>
</evidence>
<dbReference type="SUPFAM" id="SSF52218">
    <property type="entry name" value="Flavoproteins"/>
    <property type="match status" value="1"/>
</dbReference>
<evidence type="ECO:0000256" key="3">
    <source>
        <dbReference type="ARBA" id="ARBA00023002"/>
    </source>
</evidence>
<feature type="binding site" evidence="6">
    <location>
        <position position="10"/>
    </location>
    <ligand>
        <name>FMN</name>
        <dbReference type="ChEBI" id="CHEBI:58210"/>
    </ligand>
</feature>
<dbReference type="InterPro" id="IPR023048">
    <property type="entry name" value="NADH:quinone_OxRdtase_FMN_depd"/>
</dbReference>
<accession>A0ABR6DRV0</accession>
<evidence type="ECO:0000313" key="9">
    <source>
        <dbReference type="Proteomes" id="UP000555003"/>
    </source>
</evidence>
<comment type="cofactor">
    <cofactor evidence="6">
        <name>FMN</name>
        <dbReference type="ChEBI" id="CHEBI:58210"/>
    </cofactor>
    <text evidence="6">Binds 1 FMN per subunit.</text>
</comment>
<dbReference type="HAMAP" id="MF_01216">
    <property type="entry name" value="Azoreductase_type1"/>
    <property type="match status" value="1"/>
</dbReference>
<dbReference type="InterPro" id="IPR003680">
    <property type="entry name" value="Flavodoxin_fold"/>
</dbReference>
<dbReference type="Proteomes" id="UP000555003">
    <property type="component" value="Unassembled WGS sequence"/>
</dbReference>
<dbReference type="PANTHER" id="PTHR43741">
    <property type="entry name" value="FMN-DEPENDENT NADH-AZOREDUCTASE 1"/>
    <property type="match status" value="1"/>
</dbReference>
<comment type="subunit">
    <text evidence="6">Homodimer.</text>
</comment>
<keyword evidence="3 6" id="KW-0560">Oxidoreductase</keyword>
<dbReference type="EMBL" id="JACJIS010000002">
    <property type="protein sequence ID" value="MBA9074424.1"/>
    <property type="molecule type" value="Genomic_DNA"/>
</dbReference>
<dbReference type="Pfam" id="PF02525">
    <property type="entry name" value="Flavodoxin_2"/>
    <property type="match status" value="1"/>
</dbReference>
<keyword evidence="1 6" id="KW-0285">Flavoprotein</keyword>
<comment type="catalytic activity">
    <reaction evidence="5">
        <text>N,N-dimethyl-1,4-phenylenediamine + anthranilate + 2 NAD(+) = 2-(4-dimethylaminophenyl)diazenylbenzoate + 2 NADH + 2 H(+)</text>
        <dbReference type="Rhea" id="RHEA:55872"/>
        <dbReference type="ChEBI" id="CHEBI:15378"/>
        <dbReference type="ChEBI" id="CHEBI:15783"/>
        <dbReference type="ChEBI" id="CHEBI:16567"/>
        <dbReference type="ChEBI" id="CHEBI:57540"/>
        <dbReference type="ChEBI" id="CHEBI:57945"/>
        <dbReference type="ChEBI" id="CHEBI:71579"/>
        <dbReference type="EC" id="1.7.1.17"/>
    </reaction>
    <physiologicalReaction direction="right-to-left" evidence="5">
        <dbReference type="Rhea" id="RHEA:55874"/>
    </physiologicalReaction>
</comment>
<gene>
    <name evidence="6" type="primary">azoR</name>
    <name evidence="8" type="ORF">GGR22_002591</name>
</gene>
<dbReference type="GO" id="GO:0016491">
    <property type="term" value="F:oxidoreductase activity"/>
    <property type="evidence" value="ECO:0007669"/>
    <property type="project" value="UniProtKB-KW"/>
</dbReference>
<comment type="function">
    <text evidence="6">Also exhibits azoreductase activity. Catalyzes the reductive cleavage of the azo bond in aromatic azo compounds to the corresponding amines.</text>
</comment>
<keyword evidence="4 6" id="KW-0520">NAD</keyword>
<evidence type="ECO:0000256" key="4">
    <source>
        <dbReference type="ARBA" id="ARBA00023027"/>
    </source>
</evidence>
<dbReference type="Gene3D" id="3.40.50.360">
    <property type="match status" value="1"/>
</dbReference>
<name>A0ABR6DRV0_9FLAO</name>
<protein>
    <recommendedName>
        <fullName evidence="6">FMN dependent NADH:quinone oxidoreductase</fullName>
        <ecNumber evidence="6">1.6.5.-</ecNumber>
    </recommendedName>
    <alternativeName>
        <fullName evidence="6">Azo-dye reductase</fullName>
    </alternativeName>
    <alternativeName>
        <fullName evidence="6">FMN-dependent NADH-azo compound oxidoreductase</fullName>
    </alternativeName>
    <alternativeName>
        <fullName evidence="6">FMN-dependent NADH-azoreductase</fullName>
        <ecNumber evidence="6">1.7.1.17</ecNumber>
    </alternativeName>
</protein>
<evidence type="ECO:0000256" key="6">
    <source>
        <dbReference type="HAMAP-Rule" id="MF_01216"/>
    </source>
</evidence>
<organism evidence="8 9">
    <name type="scientific">Flavobacterium gossypii</name>
    <dbReference type="NCBI Taxonomy" id="1646119"/>
    <lineage>
        <taxon>Bacteria</taxon>
        <taxon>Pseudomonadati</taxon>
        <taxon>Bacteroidota</taxon>
        <taxon>Flavobacteriia</taxon>
        <taxon>Flavobacteriales</taxon>
        <taxon>Flavobacteriaceae</taxon>
        <taxon>Flavobacterium</taxon>
    </lineage>
</organism>
<evidence type="ECO:0000256" key="1">
    <source>
        <dbReference type="ARBA" id="ARBA00022630"/>
    </source>
</evidence>
<comment type="function">
    <text evidence="6">Quinone reductase that provides resistance to thiol-specific stress caused by electrophilic quinones.</text>
</comment>
<feature type="binding site" evidence="6">
    <location>
        <begin position="16"/>
        <end position="18"/>
    </location>
    <ligand>
        <name>FMN</name>
        <dbReference type="ChEBI" id="CHEBI:58210"/>
    </ligand>
</feature>
<sequence>MKKILHIISSPRGDASMSIKLGNAIIEKLQAAYPDSQVKEHDLLKDRFPHLDEMHIASFFTPEENRSAQNKEAIRPSDEAIQEITDADIIIIGTPLFNFGIPSSLKAWIDHIARAGVTFKYDENGPEGLVKGKKVYVAMASGGIYSDGPMASYDFAVPYLRSALGFLGMTDITVYRVEGTMIPTIQDTALEKAVDGILIS</sequence>
<comment type="caution">
    <text evidence="6">Lacks conserved residue(s) required for the propagation of feature annotation.</text>
</comment>
<comment type="catalytic activity">
    <reaction evidence="6">
        <text>2 a quinone + NADH + H(+) = 2 a 1,4-benzosemiquinone + NAD(+)</text>
        <dbReference type="Rhea" id="RHEA:65952"/>
        <dbReference type="ChEBI" id="CHEBI:15378"/>
        <dbReference type="ChEBI" id="CHEBI:57540"/>
        <dbReference type="ChEBI" id="CHEBI:57945"/>
        <dbReference type="ChEBI" id="CHEBI:132124"/>
        <dbReference type="ChEBI" id="CHEBI:134225"/>
    </reaction>
</comment>
<evidence type="ECO:0000256" key="2">
    <source>
        <dbReference type="ARBA" id="ARBA00022643"/>
    </source>
</evidence>
<evidence type="ECO:0000256" key="5">
    <source>
        <dbReference type="ARBA" id="ARBA00048542"/>
    </source>
</evidence>
<dbReference type="InterPro" id="IPR029039">
    <property type="entry name" value="Flavoprotein-like_sf"/>
</dbReference>
<dbReference type="PANTHER" id="PTHR43741:SF4">
    <property type="entry name" value="FMN-DEPENDENT NADH:QUINONE OXIDOREDUCTASE"/>
    <property type="match status" value="1"/>
</dbReference>
<comment type="similarity">
    <text evidence="6">Belongs to the azoreductase type 1 family.</text>
</comment>
<keyword evidence="9" id="KW-1185">Reference proteome</keyword>
<dbReference type="EC" id="1.6.5.-" evidence="6"/>
<reference evidence="8 9" key="1">
    <citation type="submission" date="2020-08" db="EMBL/GenBank/DDBJ databases">
        <title>Genomic Encyclopedia of Type Strains, Phase IV (KMG-IV): sequencing the most valuable type-strain genomes for metagenomic binning, comparative biology and taxonomic classification.</title>
        <authorList>
            <person name="Goeker M."/>
        </authorList>
    </citation>
    <scope>NUCLEOTIDE SEQUENCE [LARGE SCALE GENOMIC DNA]</scope>
    <source>
        <strain evidence="8 9">DSM 100397</strain>
    </source>
</reference>
<dbReference type="EC" id="1.7.1.17" evidence="6"/>
<feature type="domain" description="Flavodoxin-like fold" evidence="7">
    <location>
        <begin position="2"/>
        <end position="195"/>
    </location>
</feature>
<proteinExistence type="inferred from homology"/>
<keyword evidence="2 6" id="KW-0288">FMN</keyword>
<evidence type="ECO:0000313" key="8">
    <source>
        <dbReference type="EMBL" id="MBA9074424.1"/>
    </source>
</evidence>
<dbReference type="RefSeq" id="WP_182493968.1">
    <property type="nucleotide sequence ID" value="NZ_JACJIS010000002.1"/>
</dbReference>
<dbReference type="InterPro" id="IPR050104">
    <property type="entry name" value="FMN-dep_NADH:Q_OxRdtase_AzoR1"/>
</dbReference>